<evidence type="ECO:0000256" key="1">
    <source>
        <dbReference type="ARBA" id="ARBA00004141"/>
    </source>
</evidence>
<feature type="transmembrane region" description="Helical" evidence="7">
    <location>
        <begin position="572"/>
        <end position="592"/>
    </location>
</feature>
<dbReference type="Pfam" id="PF03600">
    <property type="entry name" value="CitMHS"/>
    <property type="match status" value="1"/>
</dbReference>
<dbReference type="GeneID" id="3923085"/>
<evidence type="ECO:0000259" key="8">
    <source>
        <dbReference type="PROSITE" id="PS51202"/>
    </source>
</evidence>
<dbReference type="InterPro" id="IPR006037">
    <property type="entry name" value="RCK_C"/>
</dbReference>
<feature type="transmembrane region" description="Helical" evidence="7">
    <location>
        <begin position="132"/>
        <end position="155"/>
    </location>
</feature>
<sequence length="594" mass="63647">MMSVTADQIIVFVILILSLALFIDGRMRYDIVALLALCVSAILGVVPWTQTFSGFANPAVITVAAVLVISRGLLNAGVVEMITGALMKVGKRPTIQVSALTGLVITLSGFMNNVGALALLMPVGIKMARSSLVPVSILLLPLAFGSQLGGMITLIGTPPNLIISAFREEHLGQAYAMFDFTPVGLGVAFISFLFIALIGWRLVPKRTGPGSLDDFFTIQNYLTEIRVPPESKYAGKALREIIKATNAKITIIQLIRGSFARPVPYMYERIKADDILIVQAALDDLKKFLLATGFQLEEHVTLDRETIESGDRILMEGTIRADSPALGLNVRDIDLRAGFGINLLAVARQGVLLKERLNDIRFQAGDVLLLQGTEGALREAIKILGCFPLAERGLKIGEPKRIIESVGIFAGTIVIAALGIVPVQVIFTLAALLMVLISLVPVREIYESIDWPVIILLGAFIPVGQAMEETGGAELIASTLLSFQNLLSPVILLTIILIVTMLLSALINNAATAVLMAPISFSIATGLGVSPDPFLMAIVVGASSAFLTPVGHQSNALVMGPAGLKFGDYWKLGLPLEIVMVIVSIPVILHFWPM</sequence>
<reference evidence="10" key="1">
    <citation type="journal article" date="2016" name="Stand. Genomic Sci.">
        <title>Complete genome sequence of Methanospirillum hungatei type strain JF1.</title>
        <authorList>
            <person name="Gunsalus R.P."/>
            <person name="Cook L.E."/>
            <person name="Crable B."/>
            <person name="Rohlin L."/>
            <person name="McDonald E."/>
            <person name="Mouttaki H."/>
            <person name="Sieber J.R."/>
            <person name="Poweleit N."/>
            <person name="Zhou H."/>
            <person name="Lapidus A.L."/>
            <person name="Daligault H.E."/>
            <person name="Land M."/>
            <person name="Gilna P."/>
            <person name="Ivanova N."/>
            <person name="Kyrpides N."/>
            <person name="Culley D.E."/>
            <person name="McInerney M.J."/>
        </authorList>
    </citation>
    <scope>NUCLEOTIDE SEQUENCE [LARGE SCALE GENOMIC DNA]</scope>
    <source>
        <strain evidence="10">ATCC 27890 / DSM 864 / NBRC 100397 / JF-1</strain>
    </source>
</reference>
<dbReference type="GO" id="GO:0006813">
    <property type="term" value="P:potassium ion transport"/>
    <property type="evidence" value="ECO:0007669"/>
    <property type="project" value="InterPro"/>
</dbReference>
<keyword evidence="10" id="KW-1185">Reference proteome</keyword>
<evidence type="ECO:0000313" key="9">
    <source>
        <dbReference type="EMBL" id="ABD40389.1"/>
    </source>
</evidence>
<keyword evidence="4" id="KW-0677">Repeat</keyword>
<dbReference type="GO" id="GO:0008324">
    <property type="term" value="F:monoatomic cation transmembrane transporter activity"/>
    <property type="evidence" value="ECO:0007669"/>
    <property type="project" value="InterPro"/>
</dbReference>
<dbReference type="PROSITE" id="PS01271">
    <property type="entry name" value="NA_SULFATE"/>
    <property type="match status" value="1"/>
</dbReference>
<evidence type="ECO:0000256" key="4">
    <source>
        <dbReference type="ARBA" id="ARBA00022737"/>
    </source>
</evidence>
<dbReference type="STRING" id="323259.Mhun_0633"/>
<keyword evidence="5 7" id="KW-1133">Transmembrane helix</keyword>
<keyword evidence="3 7" id="KW-0812">Transmembrane</keyword>
<gene>
    <name evidence="9" type="ordered locus">Mhun_0633</name>
</gene>
<feature type="transmembrane region" description="Helical" evidence="7">
    <location>
        <begin position="449"/>
        <end position="466"/>
    </location>
</feature>
<evidence type="ECO:0000256" key="2">
    <source>
        <dbReference type="ARBA" id="ARBA00022448"/>
    </source>
</evidence>
<dbReference type="InterPro" id="IPR031312">
    <property type="entry name" value="Na/sul_symport_CS"/>
</dbReference>
<feature type="domain" description="RCK C-terminal" evidence="8">
    <location>
        <begin position="302"/>
        <end position="386"/>
    </location>
</feature>
<feature type="transmembrane region" description="Helical" evidence="7">
    <location>
        <begin position="31"/>
        <end position="49"/>
    </location>
</feature>
<accession>Q2FLJ1</accession>
<comment type="subcellular location">
    <subcellularLocation>
        <location evidence="1">Membrane</location>
        <topology evidence="1">Multi-pass membrane protein</topology>
    </subcellularLocation>
</comment>
<dbReference type="Pfam" id="PF02080">
    <property type="entry name" value="TrkA_C"/>
    <property type="match status" value="2"/>
</dbReference>
<evidence type="ECO:0000256" key="7">
    <source>
        <dbReference type="SAM" id="Phobius"/>
    </source>
</evidence>
<feature type="transmembrane region" description="Helical" evidence="7">
    <location>
        <begin position="95"/>
        <end position="120"/>
    </location>
</feature>
<dbReference type="PANTHER" id="PTHR43652">
    <property type="entry name" value="BASIC AMINO ACID ANTIPORTER YFCC-RELATED"/>
    <property type="match status" value="1"/>
</dbReference>
<protein>
    <submittedName>
        <fullName evidence="9">TrkA-C</fullName>
    </submittedName>
</protein>
<name>Q2FLJ1_METHJ</name>
<dbReference type="InParanoid" id="Q2FLJ1"/>
<evidence type="ECO:0000256" key="6">
    <source>
        <dbReference type="ARBA" id="ARBA00023136"/>
    </source>
</evidence>
<feature type="transmembrane region" description="Helical" evidence="7">
    <location>
        <begin position="176"/>
        <end position="200"/>
    </location>
</feature>
<dbReference type="HOGENOM" id="CLU_005170_6_1_2"/>
<dbReference type="RefSeq" id="WP_011447673.1">
    <property type="nucleotide sequence ID" value="NC_007796.1"/>
</dbReference>
<dbReference type="EMBL" id="CP000254">
    <property type="protein sequence ID" value="ABD40389.1"/>
    <property type="molecule type" value="Genomic_DNA"/>
</dbReference>
<dbReference type="SUPFAM" id="SSF116726">
    <property type="entry name" value="TrkA C-terminal domain-like"/>
    <property type="match status" value="2"/>
</dbReference>
<dbReference type="PANTHER" id="PTHR43652:SF2">
    <property type="entry name" value="BASIC AMINO ACID ANTIPORTER YFCC-RELATED"/>
    <property type="match status" value="1"/>
</dbReference>
<dbReference type="InterPro" id="IPR051679">
    <property type="entry name" value="DASS-Related_Transporters"/>
</dbReference>
<feature type="transmembrane region" description="Helical" evidence="7">
    <location>
        <begin position="6"/>
        <end position="24"/>
    </location>
</feature>
<keyword evidence="2" id="KW-0813">Transport</keyword>
<dbReference type="KEGG" id="mhu:Mhun_0633"/>
<dbReference type="GO" id="GO:0005886">
    <property type="term" value="C:plasma membrane"/>
    <property type="evidence" value="ECO:0007669"/>
    <property type="project" value="TreeGrafter"/>
</dbReference>
<feature type="transmembrane region" description="Helical" evidence="7">
    <location>
        <begin position="408"/>
        <end position="437"/>
    </location>
</feature>
<dbReference type="PROSITE" id="PS51202">
    <property type="entry name" value="RCK_C"/>
    <property type="match status" value="2"/>
</dbReference>
<keyword evidence="6 7" id="KW-0472">Membrane</keyword>
<dbReference type="Gene3D" id="3.30.70.1450">
    <property type="entry name" value="Regulator of K+ conductance, C-terminal domain"/>
    <property type="match status" value="2"/>
</dbReference>
<dbReference type="Proteomes" id="UP000001941">
    <property type="component" value="Chromosome"/>
</dbReference>
<feature type="transmembrane region" description="Helical" evidence="7">
    <location>
        <begin position="486"/>
        <end position="503"/>
    </location>
</feature>
<dbReference type="InterPro" id="IPR036721">
    <property type="entry name" value="RCK_C_sf"/>
</dbReference>
<dbReference type="AlphaFoldDB" id="Q2FLJ1"/>
<dbReference type="CDD" id="cd01115">
    <property type="entry name" value="SLC13_permease"/>
    <property type="match status" value="1"/>
</dbReference>
<organism evidence="9 10">
    <name type="scientific">Methanospirillum hungatei JF-1 (strain ATCC 27890 / DSM 864 / NBRC 100397 / JF-1)</name>
    <dbReference type="NCBI Taxonomy" id="323259"/>
    <lineage>
        <taxon>Archaea</taxon>
        <taxon>Methanobacteriati</taxon>
        <taxon>Methanobacteriota</taxon>
        <taxon>Stenosarchaea group</taxon>
        <taxon>Methanomicrobia</taxon>
        <taxon>Methanomicrobiales</taxon>
        <taxon>Methanospirillaceae</taxon>
        <taxon>Methanospirillum</taxon>
    </lineage>
</organism>
<evidence type="ECO:0000256" key="3">
    <source>
        <dbReference type="ARBA" id="ARBA00022692"/>
    </source>
</evidence>
<evidence type="ECO:0000256" key="5">
    <source>
        <dbReference type="ARBA" id="ARBA00022989"/>
    </source>
</evidence>
<dbReference type="InterPro" id="IPR004680">
    <property type="entry name" value="Cit_transptr-like_dom"/>
</dbReference>
<dbReference type="OrthoDB" id="21388at2157"/>
<evidence type="ECO:0000313" key="10">
    <source>
        <dbReference type="Proteomes" id="UP000001941"/>
    </source>
</evidence>
<dbReference type="EnsemblBacteria" id="ABD40389">
    <property type="protein sequence ID" value="ABD40389"/>
    <property type="gene ID" value="Mhun_0633"/>
</dbReference>
<dbReference type="eggNOG" id="arCOG00237">
    <property type="taxonomic scope" value="Archaea"/>
</dbReference>
<feature type="domain" description="RCK C-terminal" evidence="8">
    <location>
        <begin position="210"/>
        <end position="294"/>
    </location>
</feature>
<proteinExistence type="predicted"/>